<dbReference type="Ensembl" id="ENSMPUT00000001936.1">
    <property type="protein sequence ID" value="ENSMPUP00000001898.1"/>
    <property type="gene ID" value="ENSMPUG00000001914.1"/>
</dbReference>
<dbReference type="EMBL" id="AEYP01014129">
    <property type="status" value="NOT_ANNOTATED_CDS"/>
    <property type="molecule type" value="Genomic_DNA"/>
</dbReference>
<accession>M3XS48</accession>
<dbReference type="EMBL" id="AEYP01014130">
    <property type="status" value="NOT_ANNOTATED_CDS"/>
    <property type="molecule type" value="Genomic_DNA"/>
</dbReference>
<dbReference type="EMBL" id="AEYP01014136">
    <property type="status" value="NOT_ANNOTATED_CDS"/>
    <property type="molecule type" value="Genomic_DNA"/>
</dbReference>
<dbReference type="EMBL" id="AEYP01014133">
    <property type="status" value="NOT_ANNOTATED_CDS"/>
    <property type="molecule type" value="Genomic_DNA"/>
</dbReference>
<dbReference type="EMBL" id="AEYP01014137">
    <property type="status" value="NOT_ANNOTATED_CDS"/>
    <property type="molecule type" value="Genomic_DNA"/>
</dbReference>
<dbReference type="EMBL" id="AEYP01014135">
    <property type="status" value="NOT_ANNOTATED_CDS"/>
    <property type="molecule type" value="Genomic_DNA"/>
</dbReference>
<feature type="region of interest" description="Disordered" evidence="1">
    <location>
        <begin position="215"/>
        <end position="248"/>
    </location>
</feature>
<feature type="compositionally biased region" description="Polar residues" evidence="1">
    <location>
        <begin position="218"/>
        <end position="229"/>
    </location>
</feature>
<dbReference type="EMBL" id="AEYP01014138">
    <property type="status" value="NOT_ANNOTATED_CDS"/>
    <property type="molecule type" value="Genomic_DNA"/>
</dbReference>
<sequence>MIRGPHERNQEPKMARAVIGAEAHSGARVRAPIAAGEPGRKSAGTGWGAVGSKGWTDRPDPAGASRGCPGASVCRPACMGSPARAGADGVGGRAPGHAGKQMQGRGRTAEKQGGPFIGELVTDTRTHAAPGNPSLAQKQQLARPKVCLPGKRWTRPASTSTTPPAGAASAPSGAEPALCGGGGGGGGGGTPFVPCGSSCVTFVAPTPARRARLWARNQGLTPSTASASGGTRRPCTGLTTGPAATLRP</sequence>
<feature type="region of interest" description="Disordered" evidence="1">
    <location>
        <begin position="84"/>
        <end position="174"/>
    </location>
</feature>
<name>M3XS48_MUSPF</name>
<feature type="region of interest" description="Disordered" evidence="1">
    <location>
        <begin position="36"/>
        <end position="68"/>
    </location>
</feature>
<dbReference type="HOGENOM" id="CLU_1119870_0_0_1"/>
<evidence type="ECO:0000313" key="2">
    <source>
        <dbReference type="Ensembl" id="ENSMPUP00000001898.1"/>
    </source>
</evidence>
<proteinExistence type="predicted"/>
<dbReference type="AlphaFoldDB" id="M3XS48"/>
<organism evidence="2">
    <name type="scientific">Mustela putorius furo</name>
    <name type="common">European domestic ferret</name>
    <name type="synonym">Mustela furo</name>
    <dbReference type="NCBI Taxonomy" id="9669"/>
    <lineage>
        <taxon>Eukaryota</taxon>
        <taxon>Metazoa</taxon>
        <taxon>Chordata</taxon>
        <taxon>Craniata</taxon>
        <taxon>Vertebrata</taxon>
        <taxon>Euteleostomi</taxon>
        <taxon>Mammalia</taxon>
        <taxon>Eutheria</taxon>
        <taxon>Laurasiatheria</taxon>
        <taxon>Carnivora</taxon>
        <taxon>Caniformia</taxon>
        <taxon>Musteloidea</taxon>
        <taxon>Mustelidae</taxon>
        <taxon>Mustelinae</taxon>
        <taxon>Mustela</taxon>
    </lineage>
</organism>
<dbReference type="EMBL" id="AEYP01014131">
    <property type="status" value="NOT_ANNOTATED_CDS"/>
    <property type="molecule type" value="Genomic_DNA"/>
</dbReference>
<reference evidence="2" key="1">
    <citation type="submission" date="2024-06" db="UniProtKB">
        <authorList>
            <consortium name="Ensembl"/>
        </authorList>
    </citation>
    <scope>IDENTIFICATION</scope>
</reference>
<dbReference type="EMBL" id="AEYP01014132">
    <property type="status" value="NOT_ANNOTATED_CDS"/>
    <property type="molecule type" value="Genomic_DNA"/>
</dbReference>
<dbReference type="EMBL" id="AEYP01014134">
    <property type="status" value="NOT_ANNOTATED_CDS"/>
    <property type="molecule type" value="Genomic_DNA"/>
</dbReference>
<protein>
    <submittedName>
        <fullName evidence="2">Uncharacterized protein</fullName>
    </submittedName>
</protein>
<dbReference type="InParanoid" id="M3XS48"/>
<feature type="compositionally biased region" description="Low complexity" evidence="1">
    <location>
        <begin position="156"/>
        <end position="174"/>
    </location>
</feature>
<evidence type="ECO:0000256" key="1">
    <source>
        <dbReference type="SAM" id="MobiDB-lite"/>
    </source>
</evidence>